<keyword evidence="2" id="KW-1003">Cell membrane</keyword>
<sequence>MSTLLILLRKELKSFIYNPFGWVVVAAVTLANGVGISTAMKGFVDTPSQDSLTFVTFHSPVFWFWFLFIFPLITMRLFAEEEKTGTLETLLTAPVRTWQVVGSKYLAALVFFCLAWLPTLIQFHLFGWVADFPDAWTPGEMGATYLILFLMGAAFTAVGCFASALTSSQIIAGLLTLAFLMLLYFIGYVPVIWGGSFRGVGIFDYISCQNHLATFAKGWIDTKPVVYYLTLAATVLFLTYQVVDYRRWKR</sequence>
<protein>
    <recommendedName>
        <fullName evidence="9">ABC-2 type transport system permease protein</fullName>
    </recommendedName>
</protein>
<evidence type="ECO:0000313" key="8">
    <source>
        <dbReference type="Proteomes" id="UP001476282"/>
    </source>
</evidence>
<dbReference type="Pfam" id="PF12679">
    <property type="entry name" value="ABC2_membrane_2"/>
    <property type="match status" value="1"/>
</dbReference>
<evidence type="ECO:0000313" key="7">
    <source>
        <dbReference type="EMBL" id="GAA5483381.1"/>
    </source>
</evidence>
<gene>
    <name evidence="7" type="ORF">Hsar01_02612</name>
</gene>
<comment type="caution">
    <text evidence="7">The sequence shown here is derived from an EMBL/GenBank/DDBJ whole genome shotgun (WGS) entry which is preliminary data.</text>
</comment>
<evidence type="ECO:0008006" key="9">
    <source>
        <dbReference type="Google" id="ProtNLM"/>
    </source>
</evidence>
<evidence type="ECO:0000256" key="2">
    <source>
        <dbReference type="ARBA" id="ARBA00022475"/>
    </source>
</evidence>
<feature type="transmembrane region" description="Helical" evidence="6">
    <location>
        <begin position="225"/>
        <end position="243"/>
    </location>
</feature>
<dbReference type="RefSeq" id="WP_353567491.1">
    <property type="nucleotide sequence ID" value="NZ_BAABRI010000014.1"/>
</dbReference>
<organism evidence="7 8">
    <name type="scientific">Haloferula sargassicola</name>
    <dbReference type="NCBI Taxonomy" id="490096"/>
    <lineage>
        <taxon>Bacteria</taxon>
        <taxon>Pseudomonadati</taxon>
        <taxon>Verrucomicrobiota</taxon>
        <taxon>Verrucomicrobiia</taxon>
        <taxon>Verrucomicrobiales</taxon>
        <taxon>Verrucomicrobiaceae</taxon>
        <taxon>Haloferula</taxon>
    </lineage>
</organism>
<keyword evidence="8" id="KW-1185">Reference proteome</keyword>
<keyword evidence="3 6" id="KW-0812">Transmembrane</keyword>
<feature type="transmembrane region" description="Helical" evidence="6">
    <location>
        <begin position="20"/>
        <end position="40"/>
    </location>
</feature>
<keyword evidence="5 6" id="KW-0472">Membrane</keyword>
<proteinExistence type="predicted"/>
<feature type="transmembrane region" description="Helical" evidence="6">
    <location>
        <begin position="145"/>
        <end position="165"/>
    </location>
</feature>
<evidence type="ECO:0000256" key="5">
    <source>
        <dbReference type="ARBA" id="ARBA00023136"/>
    </source>
</evidence>
<dbReference type="PANTHER" id="PTHR30294:SF29">
    <property type="entry name" value="MULTIDRUG ABC TRANSPORTER PERMEASE YBHS-RELATED"/>
    <property type="match status" value="1"/>
</dbReference>
<feature type="transmembrane region" description="Helical" evidence="6">
    <location>
        <begin position="60"/>
        <end position="79"/>
    </location>
</feature>
<feature type="transmembrane region" description="Helical" evidence="6">
    <location>
        <begin position="105"/>
        <end position="125"/>
    </location>
</feature>
<dbReference type="PANTHER" id="PTHR30294">
    <property type="entry name" value="MEMBRANE COMPONENT OF ABC TRANSPORTER YHHJ-RELATED"/>
    <property type="match status" value="1"/>
</dbReference>
<evidence type="ECO:0000256" key="4">
    <source>
        <dbReference type="ARBA" id="ARBA00022989"/>
    </source>
</evidence>
<evidence type="ECO:0000256" key="6">
    <source>
        <dbReference type="SAM" id="Phobius"/>
    </source>
</evidence>
<feature type="transmembrane region" description="Helical" evidence="6">
    <location>
        <begin position="172"/>
        <end position="193"/>
    </location>
</feature>
<accession>A0ABP9URP9</accession>
<reference evidence="7 8" key="1">
    <citation type="submission" date="2024-02" db="EMBL/GenBank/DDBJ databases">
        <title>Haloferula sargassicola NBRC 104335.</title>
        <authorList>
            <person name="Ichikawa N."/>
            <person name="Katano-Makiyama Y."/>
            <person name="Hidaka K."/>
        </authorList>
    </citation>
    <scope>NUCLEOTIDE SEQUENCE [LARGE SCALE GENOMIC DNA]</scope>
    <source>
        <strain evidence="7 8">NBRC 104335</strain>
    </source>
</reference>
<dbReference type="InterPro" id="IPR051449">
    <property type="entry name" value="ABC-2_transporter_component"/>
</dbReference>
<dbReference type="Proteomes" id="UP001476282">
    <property type="component" value="Unassembled WGS sequence"/>
</dbReference>
<dbReference type="EMBL" id="BAABRI010000014">
    <property type="protein sequence ID" value="GAA5483381.1"/>
    <property type="molecule type" value="Genomic_DNA"/>
</dbReference>
<evidence type="ECO:0000256" key="1">
    <source>
        <dbReference type="ARBA" id="ARBA00004651"/>
    </source>
</evidence>
<keyword evidence="4 6" id="KW-1133">Transmembrane helix</keyword>
<comment type="subcellular location">
    <subcellularLocation>
        <location evidence="1">Cell membrane</location>
        <topology evidence="1">Multi-pass membrane protein</topology>
    </subcellularLocation>
</comment>
<name>A0ABP9URP9_9BACT</name>
<evidence type="ECO:0000256" key="3">
    <source>
        <dbReference type="ARBA" id="ARBA00022692"/>
    </source>
</evidence>